<evidence type="ECO:0000313" key="8">
    <source>
        <dbReference type="EMBL" id="VAX12308.1"/>
    </source>
</evidence>
<dbReference type="InterPro" id="IPR001148">
    <property type="entry name" value="CA_dom"/>
</dbReference>
<evidence type="ECO:0000256" key="3">
    <source>
        <dbReference type="ARBA" id="ARBA00022723"/>
    </source>
</evidence>
<dbReference type="Gene3D" id="3.10.200.10">
    <property type="entry name" value="Alpha carbonic anhydrase"/>
    <property type="match status" value="1"/>
</dbReference>
<dbReference type="PROSITE" id="PS51144">
    <property type="entry name" value="ALPHA_CA_2"/>
    <property type="match status" value="1"/>
</dbReference>
<dbReference type="InterPro" id="IPR036398">
    <property type="entry name" value="CA_dom_sf"/>
</dbReference>
<evidence type="ECO:0000256" key="1">
    <source>
        <dbReference type="ARBA" id="ARBA00010718"/>
    </source>
</evidence>
<dbReference type="InterPro" id="IPR023561">
    <property type="entry name" value="Carbonic_anhydrase_a-class"/>
</dbReference>
<dbReference type="AlphaFoldDB" id="A0A3B1BLI6"/>
<dbReference type="PANTHER" id="PTHR18952">
    <property type="entry name" value="CARBONIC ANHYDRASE"/>
    <property type="match status" value="1"/>
</dbReference>
<keyword evidence="3" id="KW-0479">Metal-binding</keyword>
<dbReference type="CDD" id="cd03124">
    <property type="entry name" value="alpha_CA_prokaryotic_like"/>
    <property type="match status" value="1"/>
</dbReference>
<name>A0A3B1BLI6_9ZZZZ</name>
<dbReference type="EMBL" id="UOFZ01000028">
    <property type="protein sequence ID" value="VAX12308.1"/>
    <property type="molecule type" value="Genomic_DNA"/>
</dbReference>
<gene>
    <name evidence="8" type="ORF">MNBD_GAMMA24-486</name>
</gene>
<keyword evidence="5 8" id="KW-0456">Lyase</keyword>
<reference evidence="8" key="1">
    <citation type="submission" date="2018-06" db="EMBL/GenBank/DDBJ databases">
        <authorList>
            <person name="Zhirakovskaya E."/>
        </authorList>
    </citation>
    <scope>NUCLEOTIDE SEQUENCE</scope>
</reference>
<evidence type="ECO:0000256" key="6">
    <source>
        <dbReference type="ARBA" id="ARBA00048348"/>
    </source>
</evidence>
<dbReference type="InterPro" id="IPR041891">
    <property type="entry name" value="Alpha_CA_prokaryot-like"/>
</dbReference>
<accession>A0A3B1BLI6</accession>
<comment type="catalytic activity">
    <reaction evidence="6">
        <text>hydrogencarbonate + H(+) = CO2 + H2O</text>
        <dbReference type="Rhea" id="RHEA:10748"/>
        <dbReference type="ChEBI" id="CHEBI:15377"/>
        <dbReference type="ChEBI" id="CHEBI:15378"/>
        <dbReference type="ChEBI" id="CHEBI:16526"/>
        <dbReference type="ChEBI" id="CHEBI:17544"/>
        <dbReference type="EC" id="4.2.1.1"/>
    </reaction>
</comment>
<dbReference type="PANTHER" id="PTHR18952:SF265">
    <property type="entry name" value="CARBONIC ANHYDRASE"/>
    <property type="match status" value="1"/>
</dbReference>
<dbReference type="SMART" id="SM01057">
    <property type="entry name" value="Carb_anhydrase"/>
    <property type="match status" value="1"/>
</dbReference>
<protein>
    <recommendedName>
        <fullName evidence="2">carbonic anhydrase</fullName>
        <ecNumber evidence="2">4.2.1.1</ecNumber>
    </recommendedName>
</protein>
<dbReference type="GO" id="GO:0008270">
    <property type="term" value="F:zinc ion binding"/>
    <property type="evidence" value="ECO:0007669"/>
    <property type="project" value="InterPro"/>
</dbReference>
<sequence>MHYFKMKYLGLIFVPLTLLLTSLHAATQHVDSSHAIHWGYSGPAGPGKWGSIANEFVLCGSGKHQSPVDIKNEKPAALYPLRFQYQSIPLRVVNNGHTLQANYDTVSGDQIISIGGKPYPIQAIPVYNSSLMVGDVSYKLLQLHFHSPSEHARKGERYAMEVHLVHKNANGNLAVVSVLLKRGRQNPTLQKVLDNVSSNINEIKVAQGTSISAADLLPRKHQLFHYSGSLTTPPCSENVNWFVMKTPMTVSDKQVTQFLNLIGKNARPLQGMHWRSMLVSE</sequence>
<dbReference type="EC" id="4.2.1.1" evidence="2"/>
<evidence type="ECO:0000256" key="5">
    <source>
        <dbReference type="ARBA" id="ARBA00023239"/>
    </source>
</evidence>
<evidence type="ECO:0000256" key="2">
    <source>
        <dbReference type="ARBA" id="ARBA00012925"/>
    </source>
</evidence>
<evidence type="ECO:0000256" key="4">
    <source>
        <dbReference type="ARBA" id="ARBA00022833"/>
    </source>
</evidence>
<dbReference type="SUPFAM" id="SSF51069">
    <property type="entry name" value="Carbonic anhydrase"/>
    <property type="match status" value="1"/>
</dbReference>
<proteinExistence type="inferred from homology"/>
<evidence type="ECO:0000259" key="7">
    <source>
        <dbReference type="PROSITE" id="PS51144"/>
    </source>
</evidence>
<dbReference type="GO" id="GO:0004089">
    <property type="term" value="F:carbonate dehydratase activity"/>
    <property type="evidence" value="ECO:0007669"/>
    <property type="project" value="UniProtKB-EC"/>
</dbReference>
<dbReference type="Pfam" id="PF00194">
    <property type="entry name" value="Carb_anhydrase"/>
    <property type="match status" value="1"/>
</dbReference>
<feature type="domain" description="Alpha-carbonic anhydrase" evidence="7">
    <location>
        <begin position="36"/>
        <end position="281"/>
    </location>
</feature>
<keyword evidence="4" id="KW-0862">Zinc</keyword>
<comment type="similarity">
    <text evidence="1">Belongs to the alpha-carbonic anhydrase family.</text>
</comment>
<organism evidence="8">
    <name type="scientific">hydrothermal vent metagenome</name>
    <dbReference type="NCBI Taxonomy" id="652676"/>
    <lineage>
        <taxon>unclassified sequences</taxon>
        <taxon>metagenomes</taxon>
        <taxon>ecological metagenomes</taxon>
    </lineage>
</organism>